<organism evidence="3 4">
    <name type="scientific">Clostridium vincentii</name>
    <dbReference type="NCBI Taxonomy" id="52704"/>
    <lineage>
        <taxon>Bacteria</taxon>
        <taxon>Bacillati</taxon>
        <taxon>Bacillota</taxon>
        <taxon>Clostridia</taxon>
        <taxon>Eubacteriales</taxon>
        <taxon>Clostridiaceae</taxon>
        <taxon>Clostridium</taxon>
    </lineage>
</organism>
<keyword evidence="3" id="KW-0645">Protease</keyword>
<protein>
    <submittedName>
        <fullName evidence="3">CAAX amino terminal protease self-immunity</fullName>
    </submittedName>
</protein>
<keyword evidence="3" id="KW-0378">Hydrolase</keyword>
<feature type="transmembrane region" description="Helical" evidence="1">
    <location>
        <begin position="164"/>
        <end position="183"/>
    </location>
</feature>
<dbReference type="Pfam" id="PF02517">
    <property type="entry name" value="Rce1-like"/>
    <property type="match status" value="1"/>
</dbReference>
<dbReference type="InterPro" id="IPR052710">
    <property type="entry name" value="CAAX_protease"/>
</dbReference>
<dbReference type="PANTHER" id="PTHR36435:SF1">
    <property type="entry name" value="CAAX AMINO TERMINAL PROTEASE FAMILY PROTEIN"/>
    <property type="match status" value="1"/>
</dbReference>
<proteinExistence type="predicted"/>
<evidence type="ECO:0000313" key="3">
    <source>
        <dbReference type="EMBL" id="PRR81201.1"/>
    </source>
</evidence>
<dbReference type="GO" id="GO:0006508">
    <property type="term" value="P:proteolysis"/>
    <property type="evidence" value="ECO:0007669"/>
    <property type="project" value="UniProtKB-KW"/>
</dbReference>
<feature type="transmembrane region" description="Helical" evidence="1">
    <location>
        <begin position="33"/>
        <end position="53"/>
    </location>
</feature>
<keyword evidence="1" id="KW-1133">Transmembrane helix</keyword>
<keyword evidence="1" id="KW-0812">Transmembrane</keyword>
<dbReference type="Proteomes" id="UP000239471">
    <property type="component" value="Unassembled WGS sequence"/>
</dbReference>
<feature type="transmembrane region" description="Helical" evidence="1">
    <location>
        <begin position="244"/>
        <end position="265"/>
    </location>
</feature>
<feature type="domain" description="CAAX prenyl protease 2/Lysostaphin resistance protein A-like" evidence="2">
    <location>
        <begin position="133"/>
        <end position="228"/>
    </location>
</feature>
<feature type="transmembrane region" description="Helical" evidence="1">
    <location>
        <begin position="106"/>
        <end position="125"/>
    </location>
</feature>
<keyword evidence="1" id="KW-0472">Membrane</keyword>
<dbReference type="GO" id="GO:0080120">
    <property type="term" value="P:CAAX-box protein maturation"/>
    <property type="evidence" value="ECO:0007669"/>
    <property type="project" value="UniProtKB-ARBA"/>
</dbReference>
<dbReference type="InterPro" id="IPR003675">
    <property type="entry name" value="Rce1/LyrA-like_dom"/>
</dbReference>
<evidence type="ECO:0000256" key="1">
    <source>
        <dbReference type="SAM" id="Phobius"/>
    </source>
</evidence>
<evidence type="ECO:0000313" key="4">
    <source>
        <dbReference type="Proteomes" id="UP000239471"/>
    </source>
</evidence>
<comment type="caution">
    <text evidence="3">The sequence shown here is derived from an EMBL/GenBank/DDBJ whole genome shotgun (WGS) entry which is preliminary data.</text>
</comment>
<dbReference type="EMBL" id="PVXQ01000034">
    <property type="protein sequence ID" value="PRR81201.1"/>
    <property type="molecule type" value="Genomic_DNA"/>
</dbReference>
<sequence length="280" mass="31410">MYNKIIVNVFYFTNNKEDERIIMKEKVSKDHPILFSIMLGVILTVLVTFASAISSILKFSNVETIMAQTGAFLVMAIIITVYMTSNGRRLSMFGFRRVELPKTKEVLYYIPLLVVALVIPTLGGINTDLSLKVVMSIIIFTFLVGYTEEFIFRGIIKEKLKSKGGTFYIIFSSIFFGVLHMANGLNGDIFSAILQALNAFLVGIILSQLITVVDNIIPLIAFHFMYDALAYITKDNPGNVNLEYIASGILTVLLVSYASYLFNILKNKNFETNKTIVTRS</sequence>
<name>A0A2T0BBD2_9CLOT</name>
<keyword evidence="4" id="KW-1185">Reference proteome</keyword>
<dbReference type="PANTHER" id="PTHR36435">
    <property type="entry name" value="SLR1288 PROTEIN"/>
    <property type="match status" value="1"/>
</dbReference>
<dbReference type="AlphaFoldDB" id="A0A2T0BBD2"/>
<evidence type="ECO:0000259" key="2">
    <source>
        <dbReference type="Pfam" id="PF02517"/>
    </source>
</evidence>
<dbReference type="GO" id="GO:0004175">
    <property type="term" value="F:endopeptidase activity"/>
    <property type="evidence" value="ECO:0007669"/>
    <property type="project" value="UniProtKB-ARBA"/>
</dbReference>
<gene>
    <name evidence="3" type="ORF">CLVI_27050</name>
</gene>
<accession>A0A2T0BBD2</accession>
<reference evidence="3 4" key="1">
    <citation type="submission" date="2018-03" db="EMBL/GenBank/DDBJ databases">
        <title>Genome sequence of Clostridium vincentii DSM 10228.</title>
        <authorList>
            <person name="Poehlein A."/>
            <person name="Daniel R."/>
        </authorList>
    </citation>
    <scope>NUCLEOTIDE SEQUENCE [LARGE SCALE GENOMIC DNA]</scope>
    <source>
        <strain evidence="3 4">DSM 10228</strain>
    </source>
</reference>
<feature type="transmembrane region" description="Helical" evidence="1">
    <location>
        <begin position="65"/>
        <end position="85"/>
    </location>
</feature>